<name>A0AAV9UL52_9PEZI</name>
<keyword evidence="3" id="KW-1185">Reference proteome</keyword>
<dbReference type="EMBL" id="JAVHNS010000009">
    <property type="protein sequence ID" value="KAK6343603.1"/>
    <property type="molecule type" value="Genomic_DNA"/>
</dbReference>
<keyword evidence="1" id="KW-0732">Signal</keyword>
<feature type="signal peptide" evidence="1">
    <location>
        <begin position="1"/>
        <end position="20"/>
    </location>
</feature>
<reference evidence="2 3" key="1">
    <citation type="submission" date="2019-10" db="EMBL/GenBank/DDBJ databases">
        <authorList>
            <person name="Palmer J.M."/>
        </authorList>
    </citation>
    <scope>NUCLEOTIDE SEQUENCE [LARGE SCALE GENOMIC DNA]</scope>
    <source>
        <strain evidence="2 3">TWF730</strain>
    </source>
</reference>
<evidence type="ECO:0000313" key="3">
    <source>
        <dbReference type="Proteomes" id="UP001373714"/>
    </source>
</evidence>
<comment type="caution">
    <text evidence="2">The sequence shown here is derived from an EMBL/GenBank/DDBJ whole genome shotgun (WGS) entry which is preliminary data.</text>
</comment>
<feature type="chain" id="PRO_5043821715" evidence="1">
    <location>
        <begin position="21"/>
        <end position="196"/>
    </location>
</feature>
<sequence length="196" mass="21204">MKVSTSVILGLVALLSPASGAPAATDPSSVTNVLTITGSIVPGGPELNLTGTLEELIPKIKEVYPNWDPLANPDTEKRSIEARYFQGSPTCWQAGDWDAAWKQLLAYNVPYLQNLGNAACGHSAVQECTRVSCSWGNAIYLCGKKSVGVPCKRIGDAAKTIAEKCYWSEPLDINRWTRGYWADTTGYYVKVAGDRC</sequence>
<evidence type="ECO:0000256" key="1">
    <source>
        <dbReference type="SAM" id="SignalP"/>
    </source>
</evidence>
<protein>
    <submittedName>
        <fullName evidence="2">Uncharacterized protein</fullName>
    </submittedName>
</protein>
<dbReference type="Proteomes" id="UP001373714">
    <property type="component" value="Unassembled WGS sequence"/>
</dbReference>
<evidence type="ECO:0000313" key="2">
    <source>
        <dbReference type="EMBL" id="KAK6343603.1"/>
    </source>
</evidence>
<accession>A0AAV9UL52</accession>
<proteinExistence type="predicted"/>
<organism evidence="2 3">
    <name type="scientific">Orbilia blumenaviensis</name>
    <dbReference type="NCBI Taxonomy" id="1796055"/>
    <lineage>
        <taxon>Eukaryota</taxon>
        <taxon>Fungi</taxon>
        <taxon>Dikarya</taxon>
        <taxon>Ascomycota</taxon>
        <taxon>Pezizomycotina</taxon>
        <taxon>Orbiliomycetes</taxon>
        <taxon>Orbiliales</taxon>
        <taxon>Orbiliaceae</taxon>
        <taxon>Orbilia</taxon>
    </lineage>
</organism>
<gene>
    <name evidence="2" type="ORF">TWF730_011194</name>
</gene>
<dbReference type="AlphaFoldDB" id="A0AAV9UL52"/>